<feature type="chain" id="PRO_5003680382" evidence="1">
    <location>
        <begin position="32"/>
        <end position="434"/>
    </location>
</feature>
<keyword evidence="3" id="KW-1185">Reference proteome</keyword>
<accession>I3TQY7</accession>
<dbReference type="PANTHER" id="PTHR42779:SF1">
    <property type="entry name" value="PROTEIN YNJB"/>
    <property type="match status" value="1"/>
</dbReference>
<dbReference type="STRING" id="1110502.TMO_3337"/>
<name>I3TQY7_TISMK</name>
<dbReference type="AlphaFoldDB" id="I3TQY7"/>
<proteinExistence type="predicted"/>
<protein>
    <submittedName>
        <fullName evidence="2">ABC transporter, periplasmic binding protein</fullName>
    </submittedName>
</protein>
<evidence type="ECO:0000256" key="1">
    <source>
        <dbReference type="SAM" id="SignalP"/>
    </source>
</evidence>
<dbReference type="KEGG" id="tmo:TMO_3337"/>
<dbReference type="Gene3D" id="3.40.190.10">
    <property type="entry name" value="Periplasmic binding protein-like II"/>
    <property type="match status" value="2"/>
</dbReference>
<sequence length="434" mass="46640">MMVWTRIRRMTAALAVLGATAQIVVSTAALSAETTTASQQQPAPKPQGAQLRAQTDWQAVLDEARGQTVRFNAWGGDPDINEFIERVAAETEGCCDVVVELVKLADTAEAVARIKAEAAAGRKTEGGSVDLIWINGENFAALRTADLLWGPMLDRLPNARFIDLGANPALARDGSLPVDGYEVPWGLSQFGLVYDRAVTPEPPRSPAALADWIEAHPGRFTYPAPPDFIGSAFLKQMLIMLLPKEKRPALARPADPAKAPGLTAPLWAWLDRIRPAMWREGRAFPPNGPALERMQADGAVDLGFTFHPGQAASAIASGLMPASTRVIGWSGGSIANAHFIAIPANADAKAGAMVFANMLISPEVQAAKLDPLIWGDMTVLTAGRLSAEDRAVFRDIDLGPAWPSEEELGPAIPEPHPSWTDWLEAEWARRYLAG</sequence>
<dbReference type="PATRIC" id="fig|1110502.3.peg.3420"/>
<gene>
    <name evidence="2" type="primary">ynjB</name>
    <name evidence="2" type="ordered locus">TMO_3337</name>
</gene>
<dbReference type="SUPFAM" id="SSF53850">
    <property type="entry name" value="Periplasmic binding protein-like II"/>
    <property type="match status" value="1"/>
</dbReference>
<dbReference type="InterPro" id="IPR006059">
    <property type="entry name" value="SBP"/>
</dbReference>
<dbReference type="EMBL" id="CP003236">
    <property type="protein sequence ID" value="AFK55175.1"/>
    <property type="molecule type" value="Genomic_DNA"/>
</dbReference>
<evidence type="ECO:0000313" key="2">
    <source>
        <dbReference type="EMBL" id="AFK55175.1"/>
    </source>
</evidence>
<feature type="signal peptide" evidence="1">
    <location>
        <begin position="1"/>
        <end position="31"/>
    </location>
</feature>
<dbReference type="HOGENOM" id="CLU_045122_0_0_5"/>
<dbReference type="NCBIfam" id="NF008633">
    <property type="entry name" value="PRK11622.1"/>
    <property type="match status" value="1"/>
</dbReference>
<dbReference type="Pfam" id="PF13416">
    <property type="entry name" value="SBP_bac_8"/>
    <property type="match status" value="1"/>
</dbReference>
<dbReference type="InterPro" id="IPR027020">
    <property type="entry name" value="YnjB"/>
</dbReference>
<dbReference type="PIRSF" id="PIRSF029172">
    <property type="entry name" value="UCP029172_ABC_sbc_YnjB"/>
    <property type="match status" value="1"/>
</dbReference>
<reference evidence="2 3" key="1">
    <citation type="journal article" date="2012" name="J. Am. Chem. Soc.">
        <title>Bacterial biosynthesis and maturation of the didemnin anti-cancer agents.</title>
        <authorList>
            <person name="Xu Y."/>
            <person name="Kersten R.D."/>
            <person name="Nam S.J."/>
            <person name="Lu L."/>
            <person name="Al-Suwailem A.M."/>
            <person name="Zheng H."/>
            <person name="Fenical W."/>
            <person name="Dorrestein P.C."/>
            <person name="Moore B.S."/>
            <person name="Qian P.Y."/>
        </authorList>
    </citation>
    <scope>NUCLEOTIDE SEQUENCE [LARGE SCALE GENOMIC DNA]</scope>
    <source>
        <strain evidence="2 3">KA081020-065</strain>
    </source>
</reference>
<dbReference type="Proteomes" id="UP000005258">
    <property type="component" value="Chromosome"/>
</dbReference>
<keyword evidence="1" id="KW-0732">Signal</keyword>
<dbReference type="eggNOG" id="COG4134">
    <property type="taxonomic scope" value="Bacteria"/>
</dbReference>
<evidence type="ECO:0000313" key="3">
    <source>
        <dbReference type="Proteomes" id="UP000005258"/>
    </source>
</evidence>
<dbReference type="PANTHER" id="PTHR42779">
    <property type="entry name" value="PROTEIN YNJB"/>
    <property type="match status" value="1"/>
</dbReference>
<organism evidence="2 3">
    <name type="scientific">Tistrella mobilis (strain KA081020-065)</name>
    <dbReference type="NCBI Taxonomy" id="1110502"/>
    <lineage>
        <taxon>Bacteria</taxon>
        <taxon>Pseudomonadati</taxon>
        <taxon>Pseudomonadota</taxon>
        <taxon>Alphaproteobacteria</taxon>
        <taxon>Geminicoccales</taxon>
        <taxon>Geminicoccaceae</taxon>
        <taxon>Tistrella</taxon>
    </lineage>
</organism>